<sequence length="123" mass="14364">MSDEEISNMISNIPDEVIDYLVQQRRRERDLKIEKEVIRKRLKRVQDMMQLLEGRDDGITCTISAGNVYQMSTVQQVRDNLAANLSSTMVDFVKAHRKLLRLQSDIRQDMETVWHNVNSIETA</sequence>
<protein>
    <submittedName>
        <fullName evidence="1">Uncharacterized protein</fullName>
    </submittedName>
</protein>
<reference evidence="1" key="1">
    <citation type="journal article" date="2023" name="Genome Biol. Evol.">
        <title>Long-read-based Genome Assembly of Drosophila gunungcola Reveals Fewer Chemosensory Genes in Flower-breeding Species.</title>
        <authorList>
            <person name="Negi A."/>
            <person name="Liao B.Y."/>
            <person name="Yeh S.D."/>
        </authorList>
    </citation>
    <scope>NUCLEOTIDE SEQUENCE</scope>
    <source>
        <strain evidence="1">Sukarami</strain>
    </source>
</reference>
<keyword evidence="2" id="KW-1185">Reference proteome</keyword>
<evidence type="ECO:0000313" key="2">
    <source>
        <dbReference type="Proteomes" id="UP001059596"/>
    </source>
</evidence>
<dbReference type="EMBL" id="JAMKOV010000015">
    <property type="protein sequence ID" value="KAI8036674.1"/>
    <property type="molecule type" value="Genomic_DNA"/>
</dbReference>
<accession>A0A9P9YHI3</accession>
<comment type="caution">
    <text evidence="1">The sequence shown here is derived from an EMBL/GenBank/DDBJ whole genome shotgun (WGS) entry which is preliminary data.</text>
</comment>
<dbReference type="AlphaFoldDB" id="A0A9P9YHI3"/>
<gene>
    <name evidence="1" type="ORF">M5D96_010475</name>
</gene>
<organism evidence="1 2">
    <name type="scientific">Drosophila gunungcola</name>
    <name type="common">fruit fly</name>
    <dbReference type="NCBI Taxonomy" id="103775"/>
    <lineage>
        <taxon>Eukaryota</taxon>
        <taxon>Metazoa</taxon>
        <taxon>Ecdysozoa</taxon>
        <taxon>Arthropoda</taxon>
        <taxon>Hexapoda</taxon>
        <taxon>Insecta</taxon>
        <taxon>Pterygota</taxon>
        <taxon>Neoptera</taxon>
        <taxon>Endopterygota</taxon>
        <taxon>Diptera</taxon>
        <taxon>Brachycera</taxon>
        <taxon>Muscomorpha</taxon>
        <taxon>Ephydroidea</taxon>
        <taxon>Drosophilidae</taxon>
        <taxon>Drosophila</taxon>
        <taxon>Sophophora</taxon>
    </lineage>
</organism>
<dbReference type="Proteomes" id="UP001059596">
    <property type="component" value="Unassembled WGS sequence"/>
</dbReference>
<name>A0A9P9YHI3_9MUSC</name>
<evidence type="ECO:0000313" key="1">
    <source>
        <dbReference type="EMBL" id="KAI8036674.1"/>
    </source>
</evidence>
<proteinExistence type="predicted"/>